<dbReference type="AlphaFoldDB" id="A0A1L3GRM8"/>
<feature type="coiled-coil region" evidence="7">
    <location>
        <begin position="104"/>
        <end position="131"/>
    </location>
</feature>
<keyword evidence="5 7" id="KW-0175">Coiled coil</keyword>
<dbReference type="RefSeq" id="WP_072284627.1">
    <property type="nucleotide sequence ID" value="NZ_CP015519.1"/>
</dbReference>
<comment type="similarity">
    <text evidence="2">Belongs to the DivIVA family.</text>
</comment>
<keyword evidence="3" id="KW-0963">Cytoplasm</keyword>
<gene>
    <name evidence="9" type="ORF">A7E78_12555</name>
</gene>
<name>A0A1L3GRM8_9BACT</name>
<dbReference type="GO" id="GO:0051301">
    <property type="term" value="P:cell division"/>
    <property type="evidence" value="ECO:0007669"/>
    <property type="project" value="UniProtKB-KW"/>
</dbReference>
<dbReference type="GO" id="GO:0005737">
    <property type="term" value="C:cytoplasm"/>
    <property type="evidence" value="ECO:0007669"/>
    <property type="project" value="UniProtKB-SubCell"/>
</dbReference>
<comment type="subcellular location">
    <subcellularLocation>
        <location evidence="1">Cytoplasm</location>
    </subcellularLocation>
</comment>
<proteinExistence type="inferred from homology"/>
<dbReference type="PANTHER" id="PTHR35794">
    <property type="entry name" value="CELL DIVISION PROTEIN DIVIVA"/>
    <property type="match status" value="1"/>
</dbReference>
<evidence type="ECO:0000313" key="9">
    <source>
        <dbReference type="EMBL" id="APG28601.1"/>
    </source>
</evidence>
<evidence type="ECO:0000256" key="8">
    <source>
        <dbReference type="SAM" id="MobiDB-lite"/>
    </source>
</evidence>
<dbReference type="KEGG" id="pef:A7E78_12555"/>
<evidence type="ECO:0000256" key="6">
    <source>
        <dbReference type="ARBA" id="ARBA00023306"/>
    </source>
</evidence>
<dbReference type="InterPro" id="IPR019933">
    <property type="entry name" value="DivIVA_domain"/>
</dbReference>
<evidence type="ECO:0000313" key="10">
    <source>
        <dbReference type="Proteomes" id="UP000182517"/>
    </source>
</evidence>
<dbReference type="Gene3D" id="6.10.250.660">
    <property type="match status" value="1"/>
</dbReference>
<evidence type="ECO:0000256" key="7">
    <source>
        <dbReference type="SAM" id="Coils"/>
    </source>
</evidence>
<dbReference type="EMBL" id="CP015519">
    <property type="protein sequence ID" value="APG28601.1"/>
    <property type="molecule type" value="Genomic_DNA"/>
</dbReference>
<organism evidence="9 10">
    <name type="scientific">Syntrophotalea acetylenivorans</name>
    <dbReference type="NCBI Taxonomy" id="1842532"/>
    <lineage>
        <taxon>Bacteria</taxon>
        <taxon>Pseudomonadati</taxon>
        <taxon>Thermodesulfobacteriota</taxon>
        <taxon>Desulfuromonadia</taxon>
        <taxon>Desulfuromonadales</taxon>
        <taxon>Syntrophotaleaceae</taxon>
        <taxon>Syntrophotalea</taxon>
    </lineage>
</organism>
<protein>
    <submittedName>
        <fullName evidence="9">Cell division protein DivIVA</fullName>
    </submittedName>
</protein>
<dbReference type="Pfam" id="PF05103">
    <property type="entry name" value="DivIVA"/>
    <property type="match status" value="1"/>
</dbReference>
<keyword evidence="10" id="KW-1185">Reference proteome</keyword>
<dbReference type="OrthoDB" id="5198800at2"/>
<evidence type="ECO:0000256" key="1">
    <source>
        <dbReference type="ARBA" id="ARBA00004496"/>
    </source>
</evidence>
<sequence length="182" mass="20878">MTITPIDIQQHQFKTRPIGYEKSGVDHYLEQIAEELENYHRQVQELKEELAHTKAALQEMRQREAAVKETLLTAQQITEEIKANAHKEAEISMAEAELEAERIIYDATKRRSELLNEIQEIRRQKVSFESSLRGLVEGHLRMLDIEALPSEEGASVAQISSEVEPSAREMLPEQNDEDSQGR</sequence>
<evidence type="ECO:0000256" key="2">
    <source>
        <dbReference type="ARBA" id="ARBA00009008"/>
    </source>
</evidence>
<dbReference type="STRING" id="1842532.A7E78_12555"/>
<reference evidence="9 10" key="1">
    <citation type="journal article" date="2017" name="Genome Announc.">
        <title>Complete Genome Sequences of Two Acetylene-Fermenting Pelobacter acetylenicus Strains.</title>
        <authorList>
            <person name="Sutton J.M."/>
            <person name="Baesman S.M."/>
            <person name="Fierst J.L."/>
            <person name="Poret-Peterson A.T."/>
            <person name="Oremland R.S."/>
            <person name="Dunlap D.S."/>
            <person name="Akob D.M."/>
        </authorList>
    </citation>
    <scope>NUCLEOTIDE SEQUENCE [LARGE SCALE GENOMIC DNA]</scope>
    <source>
        <strain evidence="9 10">SFB93</strain>
    </source>
</reference>
<evidence type="ECO:0000256" key="4">
    <source>
        <dbReference type="ARBA" id="ARBA00022618"/>
    </source>
</evidence>
<dbReference type="PANTHER" id="PTHR35794:SF2">
    <property type="entry name" value="CELL DIVISION PROTEIN DIVIVA"/>
    <property type="match status" value="1"/>
</dbReference>
<dbReference type="Proteomes" id="UP000182517">
    <property type="component" value="Chromosome"/>
</dbReference>
<keyword evidence="4 9" id="KW-0132">Cell division</keyword>
<feature type="region of interest" description="Disordered" evidence="8">
    <location>
        <begin position="150"/>
        <end position="182"/>
    </location>
</feature>
<evidence type="ECO:0000256" key="5">
    <source>
        <dbReference type="ARBA" id="ARBA00023054"/>
    </source>
</evidence>
<dbReference type="InterPro" id="IPR007793">
    <property type="entry name" value="DivIVA_fam"/>
</dbReference>
<feature type="coiled-coil region" evidence="7">
    <location>
        <begin position="29"/>
        <end position="63"/>
    </location>
</feature>
<accession>A0A1L3GRM8</accession>
<evidence type="ECO:0000256" key="3">
    <source>
        <dbReference type="ARBA" id="ARBA00022490"/>
    </source>
</evidence>
<keyword evidence="6" id="KW-0131">Cell cycle</keyword>
<dbReference type="NCBIfam" id="TIGR03544">
    <property type="entry name" value="DivI1A_domain"/>
    <property type="match status" value="1"/>
</dbReference>